<dbReference type="AlphaFoldDB" id="A0A1H4SRQ9"/>
<evidence type="ECO:0000313" key="3">
    <source>
        <dbReference type="EMBL" id="SEC46759.1"/>
    </source>
</evidence>
<organism evidence="3 4">
    <name type="scientific">Maribacter dokdonensis</name>
    <dbReference type="NCBI Taxonomy" id="320912"/>
    <lineage>
        <taxon>Bacteria</taxon>
        <taxon>Pseudomonadati</taxon>
        <taxon>Bacteroidota</taxon>
        <taxon>Flavobacteriia</taxon>
        <taxon>Flavobacteriales</taxon>
        <taxon>Flavobacteriaceae</taxon>
        <taxon>Maribacter</taxon>
    </lineage>
</organism>
<dbReference type="GO" id="GO:0032259">
    <property type="term" value="P:methylation"/>
    <property type="evidence" value="ECO:0007669"/>
    <property type="project" value="UniProtKB-KW"/>
</dbReference>
<evidence type="ECO:0000259" key="2">
    <source>
        <dbReference type="Pfam" id="PF13649"/>
    </source>
</evidence>
<dbReference type="Gene3D" id="3.40.50.150">
    <property type="entry name" value="Vaccinia Virus protein VP39"/>
    <property type="match status" value="1"/>
</dbReference>
<dbReference type="OrthoDB" id="9800454at2"/>
<dbReference type="Pfam" id="PF13649">
    <property type="entry name" value="Methyltransf_25"/>
    <property type="match status" value="1"/>
</dbReference>
<dbReference type="RefSeq" id="WP_074674088.1">
    <property type="nucleotide sequence ID" value="NZ_FNTB01000001.1"/>
</dbReference>
<name>A0A1H4SRQ9_9FLAO</name>
<dbReference type="GO" id="GO:0008168">
    <property type="term" value="F:methyltransferase activity"/>
    <property type="evidence" value="ECO:0007669"/>
    <property type="project" value="UniProtKB-KW"/>
</dbReference>
<dbReference type="EMBL" id="FNTB01000001">
    <property type="protein sequence ID" value="SEC46759.1"/>
    <property type="molecule type" value="Genomic_DNA"/>
</dbReference>
<dbReference type="InterPro" id="IPR029063">
    <property type="entry name" value="SAM-dependent_MTases_sf"/>
</dbReference>
<keyword evidence="3" id="KW-0489">Methyltransferase</keyword>
<dbReference type="SUPFAM" id="SSF53335">
    <property type="entry name" value="S-adenosyl-L-methionine-dependent methyltransferases"/>
    <property type="match status" value="1"/>
</dbReference>
<dbReference type="InterPro" id="IPR041698">
    <property type="entry name" value="Methyltransf_25"/>
</dbReference>
<evidence type="ECO:0000313" key="4">
    <source>
        <dbReference type="Proteomes" id="UP000183038"/>
    </source>
</evidence>
<reference evidence="3 4" key="1">
    <citation type="submission" date="2016-10" db="EMBL/GenBank/DDBJ databases">
        <authorList>
            <person name="de Groot N.N."/>
        </authorList>
    </citation>
    <scope>NUCLEOTIDE SEQUENCE [LARGE SCALE GENOMIC DNA]</scope>
    <source>
        <strain evidence="3 4">MAR_2009_71</strain>
    </source>
</reference>
<dbReference type="PANTHER" id="PTHR43861">
    <property type="entry name" value="TRANS-ACONITATE 2-METHYLTRANSFERASE-RELATED"/>
    <property type="match status" value="1"/>
</dbReference>
<proteinExistence type="predicted"/>
<sequence length="235" mass="27270">MIDFKHRSEEVEIMDTYKGTISELELILNDINRVNNLLGGYSITLNAVFELLRFKNNESYTILDMGCSDGTMLKKLASAARKKNMDLKLIGIDLNAKALELAKRNTIDYPEISYIQADILLHDFSDLKIDIVMSTLTLHHFTDDGVLKFVNRFVQLASIGVVINDLERSPVAYYLFKIFSWFFIKTEIGKKDGLLSIRRAIKINELRQIAHRVSNVTHHIQWKWAFRYVWVLKKK</sequence>
<evidence type="ECO:0000256" key="1">
    <source>
        <dbReference type="ARBA" id="ARBA00022679"/>
    </source>
</evidence>
<feature type="domain" description="Methyltransferase" evidence="2">
    <location>
        <begin position="62"/>
        <end position="155"/>
    </location>
</feature>
<gene>
    <name evidence="3" type="ORF">SAMN05192540_3248</name>
</gene>
<dbReference type="CDD" id="cd02440">
    <property type="entry name" value="AdoMet_MTases"/>
    <property type="match status" value="1"/>
</dbReference>
<dbReference type="Proteomes" id="UP000183038">
    <property type="component" value="Unassembled WGS sequence"/>
</dbReference>
<protein>
    <submittedName>
        <fullName evidence="3">Methyltransferase domain-containing protein</fullName>
    </submittedName>
</protein>
<accession>A0A1H4SRQ9</accession>
<keyword evidence="1 3" id="KW-0808">Transferase</keyword>